<dbReference type="AlphaFoldDB" id="A0A0U3G5M1"/>
<feature type="domain" description="SCP" evidence="2">
    <location>
        <begin position="63"/>
        <end position="164"/>
    </location>
</feature>
<feature type="signal peptide" evidence="1">
    <location>
        <begin position="1"/>
        <end position="35"/>
    </location>
</feature>
<dbReference type="RefSeq" id="WP_058858839.1">
    <property type="nucleotide sequence ID" value="NZ_BJZR01000005.1"/>
</dbReference>
<dbReference type="Gene3D" id="3.40.33.10">
    <property type="entry name" value="CAP"/>
    <property type="match status" value="1"/>
</dbReference>
<evidence type="ECO:0000313" key="3">
    <source>
        <dbReference type="EMBL" id="ALU40138.1"/>
    </source>
</evidence>
<evidence type="ECO:0000256" key="1">
    <source>
        <dbReference type="SAM" id="SignalP"/>
    </source>
</evidence>
<evidence type="ECO:0000313" key="6">
    <source>
        <dbReference type="Proteomes" id="UP000321155"/>
    </source>
</evidence>
<protein>
    <recommendedName>
        <fullName evidence="2">SCP domain-containing protein</fullName>
    </recommendedName>
</protein>
<dbReference type="CDD" id="cd05379">
    <property type="entry name" value="CAP_bacterial"/>
    <property type="match status" value="1"/>
</dbReference>
<dbReference type="EMBL" id="BJZR01000005">
    <property type="protein sequence ID" value="GEO91023.1"/>
    <property type="molecule type" value="Genomic_DNA"/>
</dbReference>
<dbReference type="KEGG" id="kfv:AS188_10710"/>
<accession>A0A0U3G5M1</accession>
<proteinExistence type="predicted"/>
<dbReference type="SUPFAM" id="SSF55797">
    <property type="entry name" value="PR-1-like"/>
    <property type="match status" value="1"/>
</dbReference>
<dbReference type="InterPro" id="IPR014044">
    <property type="entry name" value="CAP_dom"/>
</dbReference>
<organism evidence="3 5">
    <name type="scientific">Kocuria flava</name>
    <dbReference type="NCBI Taxonomy" id="446860"/>
    <lineage>
        <taxon>Bacteria</taxon>
        <taxon>Bacillati</taxon>
        <taxon>Actinomycetota</taxon>
        <taxon>Actinomycetes</taxon>
        <taxon>Micrococcales</taxon>
        <taxon>Micrococcaceae</taxon>
        <taxon>Kocuria</taxon>
    </lineage>
</organism>
<dbReference type="InterPro" id="IPR013207">
    <property type="entry name" value="LGFP"/>
</dbReference>
<sequence>MAKHRCAPARRPGRLTALALSTGLGLAGLATASLAAAPPARAAARDIVEVGPAQRQADAQVMLEEINRYRAAHGAPPVRYSATLSRIVQQESDRQVAAEQFSHGTAFLTDPRTGPYTKANEVIALEHHRDVRALVTWWTTSAAHDKAIKDPRHQVIGIGLTYADGRLESTGKPWQVLATVNLYEYARGGAPADAADRVGAAPAALAPTSGGHAVGGAIGEHWARLGGRTALGEPITPERCGLAGGGCYQEFALAGRITTVYWAPGLGSHAVANHGAIGQAWIAAGREHGYGYPVTDEVRVGAEVQQRFASGHVLHWSPATGATWATR</sequence>
<name>A0A0U3G5M1_9MICC</name>
<dbReference type="Pfam" id="PF08310">
    <property type="entry name" value="LGFP"/>
    <property type="match status" value="2"/>
</dbReference>
<dbReference type="Pfam" id="PF00188">
    <property type="entry name" value="CAP"/>
    <property type="match status" value="1"/>
</dbReference>
<dbReference type="PANTHER" id="PTHR31157">
    <property type="entry name" value="SCP DOMAIN-CONTAINING PROTEIN"/>
    <property type="match status" value="1"/>
</dbReference>
<feature type="chain" id="PRO_5044547192" description="SCP domain-containing protein" evidence="1">
    <location>
        <begin position="36"/>
        <end position="327"/>
    </location>
</feature>
<dbReference type="STRING" id="446860.AS188_10710"/>
<keyword evidence="6" id="KW-1185">Reference proteome</keyword>
<reference evidence="3 5" key="1">
    <citation type="submission" date="2015-11" db="EMBL/GenBank/DDBJ databases">
        <title>Complete Genome Sequence of Kocuria flava strain HO-9041.</title>
        <authorList>
            <person name="Zhou M."/>
            <person name="Dai J."/>
        </authorList>
    </citation>
    <scope>NUCLEOTIDE SEQUENCE [LARGE SCALE GENOMIC DNA]</scope>
    <source>
        <strain evidence="3 5">HO-9041</strain>
    </source>
</reference>
<dbReference type="Proteomes" id="UP000321155">
    <property type="component" value="Unassembled WGS sequence"/>
</dbReference>
<evidence type="ECO:0000313" key="4">
    <source>
        <dbReference type="EMBL" id="GEO91023.1"/>
    </source>
</evidence>
<reference evidence="4 6" key="2">
    <citation type="submission" date="2019-07" db="EMBL/GenBank/DDBJ databases">
        <title>Whole genome shotgun sequence of Kocuria flava NBRC 107626.</title>
        <authorList>
            <person name="Hosoyama A."/>
            <person name="Uohara A."/>
            <person name="Ohji S."/>
            <person name="Ichikawa N."/>
        </authorList>
    </citation>
    <scope>NUCLEOTIDE SEQUENCE [LARGE SCALE GENOMIC DNA]</scope>
    <source>
        <strain evidence="4 6">NBRC 107626</strain>
    </source>
</reference>
<gene>
    <name evidence="3" type="ORF">AS188_10710</name>
    <name evidence="4" type="ORF">KFL01_03290</name>
</gene>
<keyword evidence="1" id="KW-0732">Signal</keyword>
<dbReference type="Proteomes" id="UP000057181">
    <property type="component" value="Chromosome"/>
</dbReference>
<dbReference type="InterPro" id="IPR035940">
    <property type="entry name" value="CAP_sf"/>
</dbReference>
<evidence type="ECO:0000259" key="2">
    <source>
        <dbReference type="Pfam" id="PF00188"/>
    </source>
</evidence>
<dbReference type="EMBL" id="CP013254">
    <property type="protein sequence ID" value="ALU40138.1"/>
    <property type="molecule type" value="Genomic_DNA"/>
</dbReference>
<dbReference type="PANTHER" id="PTHR31157:SF1">
    <property type="entry name" value="SCP DOMAIN-CONTAINING PROTEIN"/>
    <property type="match status" value="1"/>
</dbReference>
<evidence type="ECO:0000313" key="5">
    <source>
        <dbReference type="Proteomes" id="UP000057181"/>
    </source>
</evidence>